<dbReference type="SUPFAM" id="SSF54928">
    <property type="entry name" value="RNA-binding domain, RBD"/>
    <property type="match status" value="2"/>
</dbReference>
<organism evidence="5">
    <name type="scientific">Aegilops tauschii</name>
    <name type="common">Tausch's goatgrass</name>
    <name type="synonym">Aegilops squarrosa</name>
    <dbReference type="NCBI Taxonomy" id="37682"/>
    <lineage>
        <taxon>Eukaryota</taxon>
        <taxon>Viridiplantae</taxon>
        <taxon>Streptophyta</taxon>
        <taxon>Embryophyta</taxon>
        <taxon>Tracheophyta</taxon>
        <taxon>Spermatophyta</taxon>
        <taxon>Magnoliopsida</taxon>
        <taxon>Liliopsida</taxon>
        <taxon>Poales</taxon>
        <taxon>Poaceae</taxon>
        <taxon>BOP clade</taxon>
        <taxon>Pooideae</taxon>
        <taxon>Triticodae</taxon>
        <taxon>Triticeae</taxon>
        <taxon>Triticinae</taxon>
        <taxon>Aegilops</taxon>
    </lineage>
</organism>
<feature type="domain" description="RRM" evidence="4">
    <location>
        <begin position="257"/>
        <end position="331"/>
    </location>
</feature>
<dbReference type="CDD" id="cd00590">
    <property type="entry name" value="RRM_SF"/>
    <property type="match status" value="3"/>
</dbReference>
<dbReference type="InterPro" id="IPR012677">
    <property type="entry name" value="Nucleotide-bd_a/b_plait_sf"/>
</dbReference>
<dbReference type="Gene3D" id="3.30.70.330">
    <property type="match status" value="3"/>
</dbReference>
<sequence>MRPGGGQCAGGRCSQAGATLRCGGQVEMEAGIAFASRKAEGGWPQAGPASEQLTGRPGPEAGGRPPWAPKRSGPQEEEDPDAEDDPEDVEEDPEDVEEDPEDAEEEADAVEDDEEDTVLAAGPEKTVTVEGGDEEKAMVTVSKEGGGEVTGLESAMVEEPEEAANVDDGQEEAEEEEAEEAMEEDATEVPGDGAAPDDMNELSEEEHEESGHEGTHGNNEEDGVACQLSVHSEAQNGELDSSLPTLGSVSVGNTKDLQVFLHGLPKDCAEKDITEVFSQFGEIESIKTIRKKNGIAFVRYMSTEAAKKALAEFKEGAEVTGGRVKVLASRGDNTLYLSNICKSWTKEQVRTSLRSIGIDGFDMSLPVDPETGGQNRGITFLKFASPDNAKAASQLLQQPDALITIVKSVKESAQIPTESSQELAMLQVKTVYLEHVPLSWDKGKVKECCKAYGVILDVHILKKSKTKTSFVEFSSRKSALACVEGINSANIGGEVKLAASLARPRREMQLDKKSAKGGVKVNSDATSKDTNNSIKKKNQNREVRVKKDSPHKLRKGDVSKLTSHVDAEVPQSSNPSKGKRKAGKTENTAVNERAPKRARKNRGVLTKPSNRTSHGGYARVPYAGESSGNIKRPVGPRYVTGNQSYPIAGASSRSKPNARDLEPHAGYIPPTNRVRAPANHVPVTYVYDHPRSAPSTIHHIDGLPYARGVASTLALFFFFPSQASYLIHCSHDFYPMGLLHEETMTPPLLHYKMPAGIHVHGQCIIFTIGEGGTPGWVRSVLISMGLQRLGATASMQLPSIWSWRTCWPTSPPSPGKMSSAALAVTEPLAVAEDHLAPHLLESPHNRIAKFYTYEVAAPPPAYGYTSNPQYQSEVVSMYSMHTPQEHNAGSVPKYLWLLLKDTAFVGKLN</sequence>
<keyword evidence="1 2" id="KW-0694">RNA-binding</keyword>
<dbReference type="PROSITE" id="PS50102">
    <property type="entry name" value="RRM"/>
    <property type="match status" value="2"/>
</dbReference>
<feature type="compositionally biased region" description="Acidic residues" evidence="3">
    <location>
        <begin position="75"/>
        <end position="117"/>
    </location>
</feature>
<feature type="compositionally biased region" description="Basic and acidic residues" evidence="3">
    <location>
        <begin position="539"/>
        <end position="567"/>
    </location>
</feature>
<proteinExistence type="predicted"/>
<evidence type="ECO:0000256" key="2">
    <source>
        <dbReference type="PROSITE-ProRule" id="PRU00176"/>
    </source>
</evidence>
<dbReference type="EnsemblPlants" id="EMT25606">
    <property type="protein sequence ID" value="EMT25606"/>
    <property type="gene ID" value="F775_27218"/>
</dbReference>
<dbReference type="GO" id="GO:0003723">
    <property type="term" value="F:RNA binding"/>
    <property type="evidence" value="ECO:0007669"/>
    <property type="project" value="UniProtKB-UniRule"/>
</dbReference>
<evidence type="ECO:0000256" key="3">
    <source>
        <dbReference type="SAM" id="MobiDB-lite"/>
    </source>
</evidence>
<feature type="region of interest" description="Disordered" evidence="3">
    <location>
        <begin position="508"/>
        <end position="662"/>
    </location>
</feature>
<protein>
    <submittedName>
        <fullName evidence="5">Heterogeneous nuclear ribonucleoprotein Q</fullName>
    </submittedName>
</protein>
<dbReference type="Pfam" id="PF00076">
    <property type="entry name" value="RRM_1"/>
    <property type="match status" value="2"/>
</dbReference>
<evidence type="ECO:0000259" key="4">
    <source>
        <dbReference type="PROSITE" id="PS50102"/>
    </source>
</evidence>
<feature type="compositionally biased region" description="Acidic residues" evidence="3">
    <location>
        <begin position="156"/>
        <end position="187"/>
    </location>
</feature>
<name>M8CPT9_AEGTA</name>
<evidence type="ECO:0000256" key="1">
    <source>
        <dbReference type="ARBA" id="ARBA00022884"/>
    </source>
</evidence>
<feature type="compositionally biased region" description="Polar residues" evidence="3">
    <location>
        <begin position="523"/>
        <end position="533"/>
    </location>
</feature>
<feature type="compositionally biased region" description="Polar residues" evidence="3">
    <location>
        <begin position="640"/>
        <end position="655"/>
    </location>
</feature>
<feature type="domain" description="RRM" evidence="4">
    <location>
        <begin position="429"/>
        <end position="504"/>
    </location>
</feature>
<dbReference type="InterPro" id="IPR035979">
    <property type="entry name" value="RBD_domain_sf"/>
</dbReference>
<dbReference type="SMART" id="SM00360">
    <property type="entry name" value="RRM"/>
    <property type="match status" value="3"/>
</dbReference>
<feature type="region of interest" description="Disordered" evidence="3">
    <location>
        <begin position="37"/>
        <end position="221"/>
    </location>
</feature>
<dbReference type="PANTHER" id="PTHR21245">
    <property type="entry name" value="HETEROGENEOUS NUCLEAR RIBONUCLEOPROTEIN"/>
    <property type="match status" value="1"/>
</dbReference>
<dbReference type="AlphaFoldDB" id="M8CPT9"/>
<feature type="compositionally biased region" description="Low complexity" evidence="3">
    <location>
        <begin position="55"/>
        <end position="65"/>
    </location>
</feature>
<feature type="compositionally biased region" description="Basic and acidic residues" evidence="3">
    <location>
        <begin position="209"/>
        <end position="219"/>
    </location>
</feature>
<evidence type="ECO:0000313" key="5">
    <source>
        <dbReference type="EnsemblPlants" id="EMT25606"/>
    </source>
</evidence>
<reference evidence="5" key="1">
    <citation type="submission" date="2015-06" db="UniProtKB">
        <authorList>
            <consortium name="EnsemblPlants"/>
        </authorList>
    </citation>
    <scope>IDENTIFICATION</scope>
</reference>
<feature type="compositionally biased region" description="Acidic residues" evidence="3">
    <location>
        <begin position="198"/>
        <end position="208"/>
    </location>
</feature>
<accession>M8CPT9</accession>
<dbReference type="InterPro" id="IPR000504">
    <property type="entry name" value="RRM_dom"/>
</dbReference>